<comment type="pathway">
    <text evidence="2 9">One-carbon metabolism; tetrahydrofolate interconversion.</text>
</comment>
<evidence type="ECO:0000256" key="8">
    <source>
        <dbReference type="ARBA" id="ARBA00048628"/>
    </source>
</evidence>
<reference evidence="10 11" key="1">
    <citation type="journal article" date="2017" name="ISME J.">
        <title>Tremblaya phenacola PPER: an evolutionary beta-gammaproteobacterium collage.</title>
        <authorList>
            <person name="Gil R."/>
            <person name="Vargas-Chavez C."/>
            <person name="Lopez-Madrigal S."/>
            <person name="Santos-Garcia D."/>
            <person name="Latorre A."/>
            <person name="Moya A."/>
        </authorList>
    </citation>
    <scope>NUCLEOTIDE SEQUENCE [LARGE SCALE GENOMIC DNA]</scope>
    <source>
        <strain evidence="10 11">PPER</strain>
    </source>
</reference>
<evidence type="ECO:0000256" key="7">
    <source>
        <dbReference type="ARBA" id="ARBA00034478"/>
    </source>
</evidence>
<comment type="pathway">
    <text evidence="7">Amino-acid biosynthesis; L-methionine biosynthesis via de novo pathway.</text>
</comment>
<keyword evidence="11" id="KW-1185">Reference proteome</keyword>
<comment type="cofactor">
    <cofactor evidence="1 9">
        <name>FAD</name>
        <dbReference type="ChEBI" id="CHEBI:57692"/>
    </cofactor>
</comment>
<dbReference type="UniPathway" id="UPA00193"/>
<protein>
    <recommendedName>
        <fullName evidence="9">Methylenetetrahydrofolate reductase</fullName>
    </recommendedName>
</protein>
<proteinExistence type="inferred from homology"/>
<keyword evidence="5 9" id="KW-0274">FAD</keyword>
<organism evidence="10 11">
    <name type="scientific">Candidatus Tremblayella phenacoccinincola</name>
    <dbReference type="NCBI Taxonomy" id="1010676"/>
    <lineage>
        <taxon>Bacteria</taxon>
        <taxon>Pseudomonadati</taxon>
        <taxon>Pseudomonadota</taxon>
        <taxon>Betaproteobacteria</taxon>
        <taxon>Candidatus Tremblayella</taxon>
    </lineage>
</organism>
<keyword evidence="6 9" id="KW-0560">Oxidoreductase</keyword>
<evidence type="ECO:0000256" key="6">
    <source>
        <dbReference type="ARBA" id="ARBA00023002"/>
    </source>
</evidence>
<gene>
    <name evidence="10" type="primary">metF</name>
    <name evidence="10" type="ORF">TPPER_00077</name>
</gene>
<sequence length="276" mass="31190">MKNLPNISFEFSPPKTYYGFLKMLQTQKELACVLPRFVSITYSRSSFKRNQLDLIVSMKRFFNSVVPHILCTSPKQELMKELSFYKAVGIRHVVVLKGDTPGLKEDSFSTDASDLVRLIRSVHGELFYIDVAAYPEGHPGNPSILKDIKSFVRKVEAGADSAITQYTYSADSYYKLLEDAYKLGVKIPITPGIMPIVSYDKLVYFSDLCGADIPYWIVKRLKTLKDRSCSVLEFGVDVILKLCENLISLGVSDLHIYTLNECAVVKTICKHLGYIQ</sequence>
<evidence type="ECO:0000256" key="2">
    <source>
        <dbReference type="ARBA" id="ARBA00004777"/>
    </source>
</evidence>
<dbReference type="Gene3D" id="3.20.20.220">
    <property type="match status" value="1"/>
</dbReference>
<dbReference type="RefSeq" id="WP_099336820.1">
    <property type="nucleotide sequence ID" value="NZ_MKGN01000008.1"/>
</dbReference>
<dbReference type="CDD" id="cd00537">
    <property type="entry name" value="MTHFR"/>
    <property type="match status" value="1"/>
</dbReference>
<comment type="catalytic activity">
    <reaction evidence="8">
        <text>(6S)-5-methyl-5,6,7,8-tetrahydrofolate + NAD(+) = (6R)-5,10-methylene-5,6,7,8-tetrahydrofolate + NADH + H(+)</text>
        <dbReference type="Rhea" id="RHEA:19821"/>
        <dbReference type="ChEBI" id="CHEBI:15378"/>
        <dbReference type="ChEBI" id="CHEBI:15636"/>
        <dbReference type="ChEBI" id="CHEBI:18608"/>
        <dbReference type="ChEBI" id="CHEBI:57540"/>
        <dbReference type="ChEBI" id="CHEBI:57945"/>
        <dbReference type="EC" id="1.5.1.54"/>
    </reaction>
    <physiologicalReaction direction="right-to-left" evidence="8">
        <dbReference type="Rhea" id="RHEA:19823"/>
    </physiologicalReaction>
</comment>
<dbReference type="EMBL" id="MKGN01000008">
    <property type="protein sequence ID" value="PHN16309.1"/>
    <property type="molecule type" value="Genomic_DNA"/>
</dbReference>
<comment type="similarity">
    <text evidence="3 9">Belongs to the methylenetetrahydrofolate reductase family.</text>
</comment>
<dbReference type="GO" id="GO:0005829">
    <property type="term" value="C:cytosol"/>
    <property type="evidence" value="ECO:0007669"/>
    <property type="project" value="TreeGrafter"/>
</dbReference>
<evidence type="ECO:0000256" key="3">
    <source>
        <dbReference type="ARBA" id="ARBA00006743"/>
    </source>
</evidence>
<evidence type="ECO:0000313" key="11">
    <source>
        <dbReference type="Proteomes" id="UP000222818"/>
    </source>
</evidence>
<dbReference type="PANTHER" id="PTHR45754:SF3">
    <property type="entry name" value="METHYLENETETRAHYDROFOLATE REDUCTASE (NADPH)"/>
    <property type="match status" value="1"/>
</dbReference>
<dbReference type="PANTHER" id="PTHR45754">
    <property type="entry name" value="METHYLENETETRAHYDROFOLATE REDUCTASE"/>
    <property type="match status" value="1"/>
</dbReference>
<comment type="caution">
    <text evidence="10">The sequence shown here is derived from an EMBL/GenBank/DDBJ whole genome shotgun (WGS) entry which is preliminary data.</text>
</comment>
<dbReference type="Proteomes" id="UP000222818">
    <property type="component" value="Unassembled WGS sequence"/>
</dbReference>
<name>A0A2G0V767_9PROT</name>
<evidence type="ECO:0000256" key="9">
    <source>
        <dbReference type="RuleBase" id="RU003862"/>
    </source>
</evidence>
<dbReference type="GO" id="GO:0035999">
    <property type="term" value="P:tetrahydrofolate interconversion"/>
    <property type="evidence" value="ECO:0007669"/>
    <property type="project" value="UniProtKB-UniPathway"/>
</dbReference>
<dbReference type="InterPro" id="IPR029041">
    <property type="entry name" value="FAD-linked_oxidoreductase-like"/>
</dbReference>
<dbReference type="GO" id="GO:0009086">
    <property type="term" value="P:methionine biosynthetic process"/>
    <property type="evidence" value="ECO:0007669"/>
    <property type="project" value="TreeGrafter"/>
</dbReference>
<dbReference type="SUPFAM" id="SSF51730">
    <property type="entry name" value="FAD-linked oxidoreductase"/>
    <property type="match status" value="1"/>
</dbReference>
<dbReference type="Pfam" id="PF02219">
    <property type="entry name" value="MTHFR"/>
    <property type="match status" value="1"/>
</dbReference>
<evidence type="ECO:0000313" key="10">
    <source>
        <dbReference type="EMBL" id="PHN16309.1"/>
    </source>
</evidence>
<evidence type="ECO:0000256" key="1">
    <source>
        <dbReference type="ARBA" id="ARBA00001974"/>
    </source>
</evidence>
<dbReference type="InterPro" id="IPR003171">
    <property type="entry name" value="Mehydrof_redctse-like"/>
</dbReference>
<dbReference type="GO" id="GO:0106312">
    <property type="term" value="F:methylenetetrahydrofolate reductase (NADH) activity"/>
    <property type="evidence" value="ECO:0007669"/>
    <property type="project" value="UniProtKB-EC"/>
</dbReference>
<dbReference type="OrthoDB" id="9812555at2"/>
<dbReference type="AlphaFoldDB" id="A0A2G0V767"/>
<dbReference type="GO" id="GO:0071949">
    <property type="term" value="F:FAD binding"/>
    <property type="evidence" value="ECO:0007669"/>
    <property type="project" value="TreeGrafter"/>
</dbReference>
<evidence type="ECO:0000256" key="4">
    <source>
        <dbReference type="ARBA" id="ARBA00022630"/>
    </source>
</evidence>
<keyword evidence="4 9" id="KW-0285">Flavoprotein</keyword>
<evidence type="ECO:0000256" key="5">
    <source>
        <dbReference type="ARBA" id="ARBA00022827"/>
    </source>
</evidence>
<accession>A0A2G0V767</accession>